<evidence type="ECO:0000313" key="2">
    <source>
        <dbReference type="Proteomes" id="UP000463700"/>
    </source>
</evidence>
<organism evidence="1 2">
    <name type="scientific">Paraburkholderia madseniana</name>
    <dbReference type="NCBI Taxonomy" id="2599607"/>
    <lineage>
        <taxon>Bacteria</taxon>
        <taxon>Pseudomonadati</taxon>
        <taxon>Pseudomonadota</taxon>
        <taxon>Betaproteobacteria</taxon>
        <taxon>Burkholderiales</taxon>
        <taxon>Burkholderiaceae</taxon>
        <taxon>Paraburkholderia</taxon>
    </lineage>
</organism>
<dbReference type="AlphaFoldDB" id="A0A6N6W312"/>
<reference evidence="1 2" key="1">
    <citation type="journal article" date="2020" name="Int. J. Syst. Evol. Microbiol.">
        <title>Paraburkholderia madseniana sp. nov., a phenolic acid-degrading bacterium isolated from acidic forest soil.</title>
        <authorList>
            <person name="Wilhelm R.C."/>
            <person name="Murphy S.J.L."/>
            <person name="Feriancek N.M."/>
            <person name="Karasz D.C."/>
            <person name="DeRito C.M."/>
            <person name="Newman J.D."/>
            <person name="Buckley D.H."/>
        </authorList>
    </citation>
    <scope>NUCLEOTIDE SEQUENCE [LARGE SCALE GENOMIC DNA]</scope>
    <source>
        <strain evidence="1 2">RP11</strain>
    </source>
</reference>
<name>A0A6N6W312_9BURK</name>
<evidence type="ECO:0000313" key="1">
    <source>
        <dbReference type="EMBL" id="KAE8753920.1"/>
    </source>
</evidence>
<proteinExistence type="predicted"/>
<dbReference type="Proteomes" id="UP000463700">
    <property type="component" value="Unassembled WGS sequence"/>
</dbReference>
<accession>A0A6N6W312</accession>
<dbReference type="EMBL" id="VOSW01000158">
    <property type="protein sequence ID" value="KAE8753920.1"/>
    <property type="molecule type" value="Genomic_DNA"/>
</dbReference>
<protein>
    <submittedName>
        <fullName evidence="1">Uncharacterized protein</fullName>
    </submittedName>
</protein>
<sequence>MSFGFNERRLDFHIGKQWKFLSDPHAARDASGRCTTSSSIVGGEARDQKKRANLAQFQLVVSDLDREVERPKLAERRMAAIGSMWLVGDVFAYRFWVPRFPVSATAVIRFCV</sequence>
<gene>
    <name evidence="1" type="ORF">FSO04_42440</name>
</gene>
<dbReference type="RefSeq" id="WP_154567333.1">
    <property type="nucleotide sequence ID" value="NZ_JAQQFQ010000040.1"/>
</dbReference>
<comment type="caution">
    <text evidence="1">The sequence shown here is derived from an EMBL/GenBank/DDBJ whole genome shotgun (WGS) entry which is preliminary data.</text>
</comment>